<dbReference type="InterPro" id="IPR017850">
    <property type="entry name" value="Alkaline_phosphatase_core_sf"/>
</dbReference>
<name>A0AAT9FJW2_9BACT</name>
<proteinExistence type="inferred from homology"/>
<dbReference type="InterPro" id="IPR050738">
    <property type="entry name" value="Sulfatase"/>
</dbReference>
<dbReference type="InterPro" id="IPR000917">
    <property type="entry name" value="Sulfatase_N"/>
</dbReference>
<comment type="similarity">
    <text evidence="1">Belongs to the sulfatase family.</text>
</comment>
<feature type="signal peptide" evidence="2">
    <location>
        <begin position="1"/>
        <end position="19"/>
    </location>
</feature>
<feature type="domain" description="Sulfatase N-terminal" evidence="3">
    <location>
        <begin position="23"/>
        <end position="392"/>
    </location>
</feature>
<accession>A0AAT9FJW2</accession>
<dbReference type="KEGG" id="osu:NT6N_13480"/>
<dbReference type="Pfam" id="PF00884">
    <property type="entry name" value="Sulfatase"/>
    <property type="match status" value="1"/>
</dbReference>
<reference evidence="4" key="1">
    <citation type="submission" date="2024-07" db="EMBL/GenBank/DDBJ databases">
        <title>Complete genome sequence of Verrucomicrobiaceae bacterium NT6N.</title>
        <authorList>
            <person name="Huang C."/>
            <person name="Takami H."/>
            <person name="Hamasaki K."/>
        </authorList>
    </citation>
    <scope>NUCLEOTIDE SEQUENCE</scope>
    <source>
        <strain evidence="4">NT6N</strain>
    </source>
</reference>
<feature type="chain" id="PRO_5043311029" evidence="2">
    <location>
        <begin position="20"/>
        <end position="501"/>
    </location>
</feature>
<dbReference type="EMBL" id="AP026866">
    <property type="protein sequence ID" value="BDS06308.1"/>
    <property type="molecule type" value="Genomic_DNA"/>
</dbReference>
<dbReference type="AlphaFoldDB" id="A0AAT9FJW2"/>
<dbReference type="Gene3D" id="3.40.720.10">
    <property type="entry name" value="Alkaline Phosphatase, subunit A"/>
    <property type="match status" value="1"/>
</dbReference>
<keyword evidence="2" id="KW-0732">Signal</keyword>
<protein>
    <submittedName>
        <fullName evidence="4">Arylsulfatase</fullName>
    </submittedName>
</protein>
<dbReference type="SUPFAM" id="SSF53649">
    <property type="entry name" value="Alkaline phosphatase-like"/>
    <property type="match status" value="1"/>
</dbReference>
<dbReference type="Gene3D" id="3.30.1120.10">
    <property type="match status" value="1"/>
</dbReference>
<evidence type="ECO:0000259" key="3">
    <source>
        <dbReference type="Pfam" id="PF00884"/>
    </source>
</evidence>
<dbReference type="PANTHER" id="PTHR42693">
    <property type="entry name" value="ARYLSULFATASE FAMILY MEMBER"/>
    <property type="match status" value="1"/>
</dbReference>
<evidence type="ECO:0000256" key="2">
    <source>
        <dbReference type="SAM" id="SignalP"/>
    </source>
</evidence>
<gene>
    <name evidence="4" type="ORF">NT6N_13480</name>
</gene>
<dbReference type="PANTHER" id="PTHR42693:SF33">
    <property type="entry name" value="ARYLSULFATASE"/>
    <property type="match status" value="1"/>
</dbReference>
<evidence type="ECO:0000313" key="4">
    <source>
        <dbReference type="EMBL" id="BDS06308.1"/>
    </source>
</evidence>
<sequence>MRIPLILVTCCSLISSLSAAERPNILLIVGDDHGYADISAYPNARPDIKTPNLDRIARTGTLFTQAYVTSPVCSPSRCGYLTGRMQNEWAPKGGWSPRLPKNVKHIAEYLKEAGYATAMVGKNDFGQPAGSNNNRENPTNHGFDQFFGFNAHAHDFYLHSQEITDTVKPKWPTDASAHLGKFADSQSDSQFSTVEKDQWQTELFTDKSIEYLTERSKKKQPFFLYLSHASVHALIHQAPKRYLDEVGVPELPNYDPKTNTKENPANYKTYYYNYSRPFPQVPKGLIADEDMRKYYRAHLKAYDDQIGRLLDSLEQLGLAKNTIVIYFSDNGGEAFTGANNQPLSGCKYTTFEGGIRVPMMISWPNHIPAGKTYTNIASALDIVPTILEATDIKGSPELRGHSLIKPLNDNTPIVKNRTLFWRFNKQWAVRKGDWKLVLTGKNQKHTSQIVLNKKVLGKVALFNLADDPAEMHDLSESTDPKIVAIKNDLQKSFNAWEVSNK</sequence>
<dbReference type="GO" id="GO:0004065">
    <property type="term" value="F:arylsulfatase activity"/>
    <property type="evidence" value="ECO:0007669"/>
    <property type="project" value="TreeGrafter"/>
</dbReference>
<evidence type="ECO:0000256" key="1">
    <source>
        <dbReference type="ARBA" id="ARBA00008779"/>
    </source>
</evidence>
<organism evidence="4">
    <name type="scientific">Oceaniferula spumae</name>
    <dbReference type="NCBI Taxonomy" id="2979115"/>
    <lineage>
        <taxon>Bacteria</taxon>
        <taxon>Pseudomonadati</taxon>
        <taxon>Verrucomicrobiota</taxon>
        <taxon>Verrucomicrobiia</taxon>
        <taxon>Verrucomicrobiales</taxon>
        <taxon>Verrucomicrobiaceae</taxon>
        <taxon>Oceaniferula</taxon>
    </lineage>
</organism>